<dbReference type="Proteomes" id="UP000242913">
    <property type="component" value="Unassembled WGS sequence"/>
</dbReference>
<dbReference type="AlphaFoldDB" id="A0A238C2K0"/>
<proteinExistence type="predicted"/>
<accession>A0A238C2K0</accession>
<protein>
    <submittedName>
        <fullName evidence="1">Uncharacterized protein</fullName>
    </submittedName>
</protein>
<keyword evidence="2" id="KW-1185">Reference proteome</keyword>
<gene>
    <name evidence="1" type="ORF">X798_01554</name>
</gene>
<dbReference type="EMBL" id="KZ269980">
    <property type="protein sequence ID" value="OZC11691.1"/>
    <property type="molecule type" value="Genomic_DNA"/>
</dbReference>
<evidence type="ECO:0000313" key="2">
    <source>
        <dbReference type="Proteomes" id="UP000242913"/>
    </source>
</evidence>
<reference evidence="1 2" key="1">
    <citation type="submission" date="2015-12" db="EMBL/GenBank/DDBJ databases">
        <title>Draft genome of the nematode, Onchocerca flexuosa.</title>
        <authorList>
            <person name="Mitreva M."/>
        </authorList>
    </citation>
    <scope>NUCLEOTIDE SEQUENCE [LARGE SCALE GENOMIC DNA]</scope>
    <source>
        <strain evidence="1">Red Deer</strain>
    </source>
</reference>
<name>A0A238C2K0_9BILA</name>
<organism evidence="1 2">
    <name type="scientific">Onchocerca flexuosa</name>
    <dbReference type="NCBI Taxonomy" id="387005"/>
    <lineage>
        <taxon>Eukaryota</taxon>
        <taxon>Metazoa</taxon>
        <taxon>Ecdysozoa</taxon>
        <taxon>Nematoda</taxon>
        <taxon>Chromadorea</taxon>
        <taxon>Rhabditida</taxon>
        <taxon>Spirurina</taxon>
        <taxon>Spiruromorpha</taxon>
        <taxon>Filarioidea</taxon>
        <taxon>Onchocercidae</taxon>
        <taxon>Onchocerca</taxon>
    </lineage>
</organism>
<evidence type="ECO:0000313" key="1">
    <source>
        <dbReference type="EMBL" id="OZC11691.1"/>
    </source>
</evidence>
<sequence>MNLIPNKRIELRTGSCQGLDIKWKERKKNIYEKDDDDGGDRSH</sequence>